<organism evidence="1 2">
    <name type="scientific">Clitoria ternatea</name>
    <name type="common">Butterfly pea</name>
    <dbReference type="NCBI Taxonomy" id="43366"/>
    <lineage>
        <taxon>Eukaryota</taxon>
        <taxon>Viridiplantae</taxon>
        <taxon>Streptophyta</taxon>
        <taxon>Embryophyta</taxon>
        <taxon>Tracheophyta</taxon>
        <taxon>Spermatophyta</taxon>
        <taxon>Magnoliopsida</taxon>
        <taxon>eudicotyledons</taxon>
        <taxon>Gunneridae</taxon>
        <taxon>Pentapetalae</taxon>
        <taxon>rosids</taxon>
        <taxon>fabids</taxon>
        <taxon>Fabales</taxon>
        <taxon>Fabaceae</taxon>
        <taxon>Papilionoideae</taxon>
        <taxon>50 kb inversion clade</taxon>
        <taxon>NPAAA clade</taxon>
        <taxon>indigoferoid/millettioid clade</taxon>
        <taxon>Phaseoleae</taxon>
        <taxon>Clitoria</taxon>
    </lineage>
</organism>
<proteinExistence type="predicted"/>
<name>A0AAN9PMV5_CLITE</name>
<dbReference type="Proteomes" id="UP001359559">
    <property type="component" value="Unassembled WGS sequence"/>
</dbReference>
<keyword evidence="2" id="KW-1185">Reference proteome</keyword>
<accession>A0AAN9PMV5</accession>
<protein>
    <submittedName>
        <fullName evidence="1">Uncharacterized protein</fullName>
    </submittedName>
</protein>
<comment type="caution">
    <text evidence="1">The sequence shown here is derived from an EMBL/GenBank/DDBJ whole genome shotgun (WGS) entry which is preliminary data.</text>
</comment>
<sequence>MAQDLVKIGLEGFALIDTFYGGRQRQQGRWGFQGTTQDHCCKEEAVVINSKDAASKYGGIMVVNYSKTKPQNRWGKFMQVFKP</sequence>
<dbReference type="PANTHER" id="PTHR33484">
    <property type="entry name" value="BNAC07G33360D PROTEIN"/>
    <property type="match status" value="1"/>
</dbReference>
<dbReference type="PANTHER" id="PTHR33484:SF12">
    <property type="entry name" value="AP2_ERF DOMAIN-CONTAINING PROTEIN"/>
    <property type="match status" value="1"/>
</dbReference>
<dbReference type="AlphaFoldDB" id="A0AAN9PMV5"/>
<gene>
    <name evidence="1" type="ORF">RJT34_14668</name>
</gene>
<evidence type="ECO:0000313" key="2">
    <source>
        <dbReference type="Proteomes" id="UP001359559"/>
    </source>
</evidence>
<dbReference type="EMBL" id="JAYKXN010000003">
    <property type="protein sequence ID" value="KAK7303754.1"/>
    <property type="molecule type" value="Genomic_DNA"/>
</dbReference>
<reference evidence="1 2" key="1">
    <citation type="submission" date="2024-01" db="EMBL/GenBank/DDBJ databases">
        <title>The genomes of 5 underutilized Papilionoideae crops provide insights into root nodulation and disease resistance.</title>
        <authorList>
            <person name="Yuan L."/>
        </authorList>
    </citation>
    <scope>NUCLEOTIDE SEQUENCE [LARGE SCALE GENOMIC DNA]</scope>
    <source>
        <strain evidence="1">LY-2023</strain>
        <tissue evidence="1">Leaf</tissue>
    </source>
</reference>
<evidence type="ECO:0000313" key="1">
    <source>
        <dbReference type="EMBL" id="KAK7303754.1"/>
    </source>
</evidence>